<reference evidence="1 2" key="1">
    <citation type="submission" date="2023-07" db="EMBL/GenBank/DDBJ databases">
        <title>Sequencing the genomes of 1000 actinobacteria strains.</title>
        <authorList>
            <person name="Klenk H.-P."/>
        </authorList>
    </citation>
    <scope>NUCLEOTIDE SEQUENCE [LARGE SCALE GENOMIC DNA]</scope>
    <source>
        <strain evidence="1 2">DSM 44508</strain>
    </source>
</reference>
<comment type="caution">
    <text evidence="1">The sequence shown here is derived from an EMBL/GenBank/DDBJ whole genome shotgun (WGS) entry which is preliminary data.</text>
</comment>
<name>A0ABU2B751_9CORY</name>
<dbReference type="RefSeq" id="WP_277104041.1">
    <property type="nucleotide sequence ID" value="NZ_BAAAJS010000035.1"/>
</dbReference>
<gene>
    <name evidence="1" type="ORF">J2S37_000975</name>
</gene>
<keyword evidence="2" id="KW-1185">Reference proteome</keyword>
<dbReference type="EMBL" id="JAVDYF010000001">
    <property type="protein sequence ID" value="MDR7354437.1"/>
    <property type="molecule type" value="Genomic_DNA"/>
</dbReference>
<evidence type="ECO:0008006" key="3">
    <source>
        <dbReference type="Google" id="ProtNLM"/>
    </source>
</evidence>
<accession>A0ABU2B751</accession>
<evidence type="ECO:0000313" key="2">
    <source>
        <dbReference type="Proteomes" id="UP001183619"/>
    </source>
</evidence>
<evidence type="ECO:0000313" key="1">
    <source>
        <dbReference type="EMBL" id="MDR7354437.1"/>
    </source>
</evidence>
<proteinExistence type="predicted"/>
<sequence>MKAILGIISSIFSLILALFAPLASLGTDQPTMVNTAGREGSTLLGSSDSGGTNNWIDYTDPARAAKFIGGEVETFATAQPQGLREELPEGGQCDVYGNCVFHFGDQVCAYRPLAHMAAVFCHGKVPAQFDKVKPTDMSNYGPPLGVQMRDDENFYATYHGLPDPSLRTVKANPNTFFQAGKIRCEIYGDNTMKCTNTNGGILFAGHGRTVLAGNFKD</sequence>
<protein>
    <recommendedName>
        <fullName evidence="3">Secreted protein</fullName>
    </recommendedName>
</protein>
<organism evidence="1 2">
    <name type="scientific">Corynebacterium felinum</name>
    <dbReference type="NCBI Taxonomy" id="131318"/>
    <lineage>
        <taxon>Bacteria</taxon>
        <taxon>Bacillati</taxon>
        <taxon>Actinomycetota</taxon>
        <taxon>Actinomycetes</taxon>
        <taxon>Mycobacteriales</taxon>
        <taxon>Corynebacteriaceae</taxon>
        <taxon>Corynebacterium</taxon>
    </lineage>
</organism>
<dbReference type="Proteomes" id="UP001183619">
    <property type="component" value="Unassembled WGS sequence"/>
</dbReference>